<keyword evidence="2" id="KW-0472">Membrane</keyword>
<evidence type="ECO:0000313" key="5">
    <source>
        <dbReference type="Proteomes" id="UP001501337"/>
    </source>
</evidence>
<dbReference type="EMBL" id="BAABBO010000009">
    <property type="protein sequence ID" value="GAA3962006.1"/>
    <property type="molecule type" value="Genomic_DNA"/>
</dbReference>
<dbReference type="Proteomes" id="UP001501337">
    <property type="component" value="Unassembled WGS sequence"/>
</dbReference>
<dbReference type="InterPro" id="IPR047202">
    <property type="entry name" value="Lipocalin_Blc-like_dom"/>
</dbReference>
<keyword evidence="2" id="KW-0449">Lipoprotein</keyword>
<keyword evidence="2" id="KW-0446">Lipid-binding</keyword>
<dbReference type="PRINTS" id="PR01171">
    <property type="entry name" value="BCTLIPOCALIN"/>
</dbReference>
<keyword evidence="2" id="KW-0998">Cell outer membrane</keyword>
<dbReference type="Pfam" id="PF08212">
    <property type="entry name" value="Lipocalin_2"/>
    <property type="match status" value="1"/>
</dbReference>
<dbReference type="PIRSF" id="PIRSF036893">
    <property type="entry name" value="Lipocalin_ApoD"/>
    <property type="match status" value="1"/>
</dbReference>
<dbReference type="InterPro" id="IPR012674">
    <property type="entry name" value="Calycin"/>
</dbReference>
<evidence type="ECO:0000256" key="2">
    <source>
        <dbReference type="PIRNR" id="PIRNR036893"/>
    </source>
</evidence>
<dbReference type="CDD" id="cd19438">
    <property type="entry name" value="lipocalin_Blc-like"/>
    <property type="match status" value="1"/>
</dbReference>
<evidence type="ECO:0000313" key="4">
    <source>
        <dbReference type="EMBL" id="GAA3962006.1"/>
    </source>
</evidence>
<comment type="caution">
    <text evidence="4">The sequence shown here is derived from an EMBL/GenBank/DDBJ whole genome shotgun (WGS) entry which is preliminary data.</text>
</comment>
<dbReference type="SUPFAM" id="SSF50814">
    <property type="entry name" value="Lipocalins"/>
    <property type="match status" value="1"/>
</dbReference>
<dbReference type="InterPro" id="IPR022271">
    <property type="entry name" value="Lipocalin_ApoD"/>
</dbReference>
<dbReference type="InterPro" id="IPR000566">
    <property type="entry name" value="Lipocln_cytosolic_FA-bd_dom"/>
</dbReference>
<sequence>MPSIDVPRFMGEWYVIAHIPTFIEDESHNAIEAYTLNEDGSVAVDFTFNDKSLDGPLKEYELTAFINEELNSKWQVQPFWPIKADYRIVYLDEAYEQTVIARPSRDYVWIMARSPAIPEADYDKMVKYIDSIGYDTRDIRRVPHGK</sequence>
<organism evidence="4 5">
    <name type="scientific">Allohahella marinimesophila</name>
    <dbReference type="NCBI Taxonomy" id="1054972"/>
    <lineage>
        <taxon>Bacteria</taxon>
        <taxon>Pseudomonadati</taxon>
        <taxon>Pseudomonadota</taxon>
        <taxon>Gammaproteobacteria</taxon>
        <taxon>Oceanospirillales</taxon>
        <taxon>Hahellaceae</taxon>
        <taxon>Allohahella</taxon>
    </lineage>
</organism>
<evidence type="ECO:0000259" key="3">
    <source>
        <dbReference type="Pfam" id="PF08212"/>
    </source>
</evidence>
<reference evidence="5" key="1">
    <citation type="journal article" date="2019" name="Int. J. Syst. Evol. Microbiol.">
        <title>The Global Catalogue of Microorganisms (GCM) 10K type strain sequencing project: providing services to taxonomists for standard genome sequencing and annotation.</title>
        <authorList>
            <consortium name="The Broad Institute Genomics Platform"/>
            <consortium name="The Broad Institute Genome Sequencing Center for Infectious Disease"/>
            <person name="Wu L."/>
            <person name="Ma J."/>
        </authorList>
    </citation>
    <scope>NUCLEOTIDE SEQUENCE [LARGE SCALE GENOMIC DNA]</scope>
    <source>
        <strain evidence="5">JCM 17555</strain>
    </source>
</reference>
<dbReference type="InterPro" id="IPR002446">
    <property type="entry name" value="Lipocalin_bac"/>
</dbReference>
<comment type="subunit">
    <text evidence="2">Homodimer.</text>
</comment>
<name>A0ABP7P9L8_9GAMM</name>
<comment type="subcellular location">
    <subcellularLocation>
        <location evidence="2">Cell outer membrane</location>
    </subcellularLocation>
</comment>
<feature type="domain" description="Lipocalin/cytosolic fatty-acid binding" evidence="3">
    <location>
        <begin position="4"/>
        <end position="143"/>
    </location>
</feature>
<keyword evidence="5" id="KW-1185">Reference proteome</keyword>
<gene>
    <name evidence="4" type="ORF">GCM10022278_20040</name>
</gene>
<comment type="similarity">
    <text evidence="1 2">Belongs to the calycin superfamily. Lipocalin family.</text>
</comment>
<protein>
    <recommendedName>
        <fullName evidence="2">Outer membrane lipoprotein Blc</fullName>
    </recommendedName>
</protein>
<accession>A0ABP7P9L8</accession>
<evidence type="ECO:0000256" key="1">
    <source>
        <dbReference type="ARBA" id="ARBA00006889"/>
    </source>
</evidence>
<dbReference type="Gene3D" id="2.40.128.20">
    <property type="match status" value="1"/>
</dbReference>
<proteinExistence type="inferred from homology"/>
<comment type="function">
    <text evidence="2">Involved in the storage or transport of lipids necessary for membrane maintenance under stressful conditions. Displays a binding preference for lysophospholipids.</text>
</comment>
<dbReference type="PANTHER" id="PTHR10612:SF34">
    <property type="entry name" value="APOLIPOPROTEIN D"/>
    <property type="match status" value="1"/>
</dbReference>
<dbReference type="PANTHER" id="PTHR10612">
    <property type="entry name" value="APOLIPOPROTEIN D"/>
    <property type="match status" value="1"/>
</dbReference>